<comment type="caution">
    <text evidence="3">The sequence shown here is derived from an EMBL/GenBank/DDBJ whole genome shotgun (WGS) entry which is preliminary data.</text>
</comment>
<keyword evidence="4" id="KW-1185">Reference proteome</keyword>
<reference evidence="3" key="1">
    <citation type="journal article" date="2023" name="Mol. Phylogenet. Evol.">
        <title>Genome-scale phylogeny and comparative genomics of the fungal order Sordariales.</title>
        <authorList>
            <person name="Hensen N."/>
            <person name="Bonometti L."/>
            <person name="Westerberg I."/>
            <person name="Brannstrom I.O."/>
            <person name="Guillou S."/>
            <person name="Cros-Aarteil S."/>
            <person name="Calhoun S."/>
            <person name="Haridas S."/>
            <person name="Kuo A."/>
            <person name="Mondo S."/>
            <person name="Pangilinan J."/>
            <person name="Riley R."/>
            <person name="LaButti K."/>
            <person name="Andreopoulos B."/>
            <person name="Lipzen A."/>
            <person name="Chen C."/>
            <person name="Yan M."/>
            <person name="Daum C."/>
            <person name="Ng V."/>
            <person name="Clum A."/>
            <person name="Steindorff A."/>
            <person name="Ohm R.A."/>
            <person name="Martin F."/>
            <person name="Silar P."/>
            <person name="Natvig D.O."/>
            <person name="Lalanne C."/>
            <person name="Gautier V."/>
            <person name="Ament-Velasquez S.L."/>
            <person name="Kruys A."/>
            <person name="Hutchinson M.I."/>
            <person name="Powell A.J."/>
            <person name="Barry K."/>
            <person name="Miller A.N."/>
            <person name="Grigoriev I.V."/>
            <person name="Debuchy R."/>
            <person name="Gladieux P."/>
            <person name="Hiltunen Thoren M."/>
            <person name="Johannesson H."/>
        </authorList>
    </citation>
    <scope>NUCLEOTIDE SEQUENCE</scope>
    <source>
        <strain evidence="3">PSN293</strain>
    </source>
</reference>
<dbReference type="EMBL" id="MU858130">
    <property type="protein sequence ID" value="KAK4212320.1"/>
    <property type="molecule type" value="Genomic_DNA"/>
</dbReference>
<reference evidence="3" key="2">
    <citation type="submission" date="2023-05" db="EMBL/GenBank/DDBJ databases">
        <authorList>
            <consortium name="Lawrence Berkeley National Laboratory"/>
            <person name="Steindorff A."/>
            <person name="Hensen N."/>
            <person name="Bonometti L."/>
            <person name="Westerberg I."/>
            <person name="Brannstrom I.O."/>
            <person name="Guillou S."/>
            <person name="Cros-Aarteil S."/>
            <person name="Calhoun S."/>
            <person name="Haridas S."/>
            <person name="Kuo A."/>
            <person name="Mondo S."/>
            <person name="Pangilinan J."/>
            <person name="Riley R."/>
            <person name="Labutti K."/>
            <person name="Andreopoulos B."/>
            <person name="Lipzen A."/>
            <person name="Chen C."/>
            <person name="Yanf M."/>
            <person name="Daum C."/>
            <person name="Ng V."/>
            <person name="Clum A."/>
            <person name="Ohm R."/>
            <person name="Martin F."/>
            <person name="Silar P."/>
            <person name="Natvig D."/>
            <person name="Lalanne C."/>
            <person name="Gautier V."/>
            <person name="Ament-Velasquez S.L."/>
            <person name="Kruys A."/>
            <person name="Hutchinson M.I."/>
            <person name="Powell A.J."/>
            <person name="Barry K."/>
            <person name="Miller A.N."/>
            <person name="Grigoriev I.V."/>
            <person name="Debuchy R."/>
            <person name="Gladieux P."/>
            <person name="Thoren M.H."/>
            <person name="Johannesson H."/>
        </authorList>
    </citation>
    <scope>NUCLEOTIDE SEQUENCE</scope>
    <source>
        <strain evidence="3">PSN293</strain>
    </source>
</reference>
<name>A0AAN7B8U4_9PEZI</name>
<keyword evidence="2" id="KW-1133">Transmembrane helix</keyword>
<feature type="transmembrane region" description="Helical" evidence="2">
    <location>
        <begin position="60"/>
        <end position="81"/>
    </location>
</feature>
<evidence type="ECO:0000256" key="1">
    <source>
        <dbReference type="SAM" id="MobiDB-lite"/>
    </source>
</evidence>
<dbReference type="Proteomes" id="UP001301769">
    <property type="component" value="Unassembled WGS sequence"/>
</dbReference>
<dbReference type="AlphaFoldDB" id="A0AAN7B8U4"/>
<organism evidence="3 4">
    <name type="scientific">Rhypophila decipiens</name>
    <dbReference type="NCBI Taxonomy" id="261697"/>
    <lineage>
        <taxon>Eukaryota</taxon>
        <taxon>Fungi</taxon>
        <taxon>Dikarya</taxon>
        <taxon>Ascomycota</taxon>
        <taxon>Pezizomycotina</taxon>
        <taxon>Sordariomycetes</taxon>
        <taxon>Sordariomycetidae</taxon>
        <taxon>Sordariales</taxon>
        <taxon>Naviculisporaceae</taxon>
        <taxon>Rhypophila</taxon>
    </lineage>
</organism>
<proteinExistence type="predicted"/>
<accession>A0AAN7B8U4</accession>
<feature type="region of interest" description="Disordered" evidence="1">
    <location>
        <begin position="1"/>
        <end position="22"/>
    </location>
</feature>
<sequence>MLPYGYAASDKKHTTSTAPPPPHNHIMVLLPMQPRASPHDDCYMLEPNTGMRPTSKMRMVCGRASSTLMLLLVVLISLLVFQGGADEIQTRRHQEDFALWIRTAKRNPDNDTLPLMMARQPRGNRNKN</sequence>
<evidence type="ECO:0000313" key="3">
    <source>
        <dbReference type="EMBL" id="KAK4212320.1"/>
    </source>
</evidence>
<gene>
    <name evidence="3" type="ORF">QBC37DRAFT_401668</name>
</gene>
<protein>
    <submittedName>
        <fullName evidence="3">Uncharacterized protein</fullName>
    </submittedName>
</protein>
<evidence type="ECO:0000256" key="2">
    <source>
        <dbReference type="SAM" id="Phobius"/>
    </source>
</evidence>
<keyword evidence="2" id="KW-0472">Membrane</keyword>
<evidence type="ECO:0000313" key="4">
    <source>
        <dbReference type="Proteomes" id="UP001301769"/>
    </source>
</evidence>
<keyword evidence="2" id="KW-0812">Transmembrane</keyword>